<feature type="coiled-coil region" evidence="1">
    <location>
        <begin position="65"/>
        <end position="92"/>
    </location>
</feature>
<gene>
    <name evidence="2" type="ORF">CVIC8964_0773</name>
</gene>
<dbReference type="EMBL" id="CP018791">
    <property type="protein sequence ID" value="ARR02185.1"/>
    <property type="molecule type" value="Genomic_DNA"/>
</dbReference>
<accession>A0A1X9T127</accession>
<organism evidence="2 3">
    <name type="scientific">Campylobacter vicugnae</name>
    <dbReference type="NCBI Taxonomy" id="1660076"/>
    <lineage>
        <taxon>Bacteria</taxon>
        <taxon>Pseudomonadati</taxon>
        <taxon>Campylobacterota</taxon>
        <taxon>Epsilonproteobacteria</taxon>
        <taxon>Campylobacterales</taxon>
        <taxon>Campylobacteraceae</taxon>
        <taxon>Campylobacter</taxon>
    </lineage>
</organism>
<evidence type="ECO:0000256" key="1">
    <source>
        <dbReference type="SAM" id="Coils"/>
    </source>
</evidence>
<sequence length="112" mass="13301">MSYPSLKQLKTDFIKEERAEIKKYHQNSKKLKLSDKEYTQTMKKYCDLLDNYFNSRQTNSKNLELKLQLSNLREYSNELNNLADELQKAIELNSLIQMRTIAKKLISHIKGE</sequence>
<proteinExistence type="predicted"/>
<name>A0A1X9T127_9BACT</name>
<reference evidence="2 3" key="1">
    <citation type="journal article" date="2017" name="Genome Biol. Evol.">
        <title>Comparative Genomic Analysis Identifies a Campylobacter Clade Deficient in Selenium Metabolism.</title>
        <authorList>
            <person name="Miller W.G."/>
            <person name="Yee E."/>
            <person name="Lopes B.S."/>
            <person name="Chapman M.H."/>
            <person name="Huynh S."/>
            <person name="Bono J.L."/>
            <person name="Parker C.T."/>
            <person name="Strachan N.J.C."/>
            <person name="Forbes K.J."/>
        </authorList>
    </citation>
    <scope>NUCLEOTIDE SEQUENCE [LARGE SCALE GENOMIC DNA]</scope>
    <source>
        <strain evidence="2 3">RM8964</strain>
    </source>
</reference>
<keyword evidence="1" id="KW-0175">Coiled coil</keyword>
<dbReference type="RefSeq" id="WP_086333636.1">
    <property type="nucleotide sequence ID" value="NZ_CP018791.1"/>
</dbReference>
<dbReference type="AlphaFoldDB" id="A0A1X9T127"/>
<evidence type="ECO:0000313" key="2">
    <source>
        <dbReference type="EMBL" id="ARR02185.1"/>
    </source>
</evidence>
<evidence type="ECO:0000313" key="3">
    <source>
        <dbReference type="Proteomes" id="UP000194265"/>
    </source>
</evidence>
<protein>
    <submittedName>
        <fullName evidence="2">Uncharacterized protein</fullName>
    </submittedName>
</protein>
<dbReference type="Proteomes" id="UP000194265">
    <property type="component" value="Chromosome"/>
</dbReference>
<dbReference type="STRING" id="1660074.CVIC8964_0773"/>